<dbReference type="Pfam" id="PF22691">
    <property type="entry name" value="Thiolase_C_1"/>
    <property type="match status" value="1"/>
</dbReference>
<gene>
    <name evidence="2" type="ORF">Ssi02_72920</name>
</gene>
<dbReference type="Gene3D" id="3.40.47.10">
    <property type="match status" value="1"/>
</dbReference>
<organism evidence="2 3">
    <name type="scientific">Sinosporangium siamense</name>
    <dbReference type="NCBI Taxonomy" id="1367973"/>
    <lineage>
        <taxon>Bacteria</taxon>
        <taxon>Bacillati</taxon>
        <taxon>Actinomycetota</taxon>
        <taxon>Actinomycetes</taxon>
        <taxon>Streptosporangiales</taxon>
        <taxon>Streptosporangiaceae</taxon>
        <taxon>Sinosporangium</taxon>
    </lineage>
</organism>
<dbReference type="CDD" id="cd00829">
    <property type="entry name" value="SCP-x_thiolase"/>
    <property type="match status" value="1"/>
</dbReference>
<dbReference type="PANTHER" id="PTHR42870">
    <property type="entry name" value="ACETYL-COA C-ACETYLTRANSFERASE"/>
    <property type="match status" value="1"/>
</dbReference>
<dbReference type="Proteomes" id="UP000606172">
    <property type="component" value="Unassembled WGS sequence"/>
</dbReference>
<dbReference type="GO" id="GO:0016747">
    <property type="term" value="F:acyltransferase activity, transferring groups other than amino-acyl groups"/>
    <property type="evidence" value="ECO:0007669"/>
    <property type="project" value="InterPro"/>
</dbReference>
<dbReference type="SUPFAM" id="SSF53901">
    <property type="entry name" value="Thiolase-like"/>
    <property type="match status" value="2"/>
</dbReference>
<evidence type="ECO:0000313" key="2">
    <source>
        <dbReference type="EMBL" id="GII97061.1"/>
    </source>
</evidence>
<feature type="domain" description="Thiolase C-terminal" evidence="1">
    <location>
        <begin position="256"/>
        <end position="365"/>
    </location>
</feature>
<evidence type="ECO:0000313" key="3">
    <source>
        <dbReference type="Proteomes" id="UP000606172"/>
    </source>
</evidence>
<dbReference type="AlphaFoldDB" id="A0A919RRB5"/>
<protein>
    <recommendedName>
        <fullName evidence="1">Thiolase C-terminal domain-containing protein</fullName>
    </recommendedName>
</protein>
<accession>A0A919RRB5</accession>
<evidence type="ECO:0000259" key="1">
    <source>
        <dbReference type="Pfam" id="PF22691"/>
    </source>
</evidence>
<reference evidence="2" key="1">
    <citation type="submission" date="2021-01" db="EMBL/GenBank/DDBJ databases">
        <title>Whole genome shotgun sequence of Sinosporangium siamense NBRC 109515.</title>
        <authorList>
            <person name="Komaki H."/>
            <person name="Tamura T."/>
        </authorList>
    </citation>
    <scope>NUCLEOTIDE SEQUENCE</scope>
    <source>
        <strain evidence="2">NBRC 109515</strain>
    </source>
</reference>
<comment type="caution">
    <text evidence="2">The sequence shown here is derived from an EMBL/GenBank/DDBJ whole genome shotgun (WGS) entry which is preliminary data.</text>
</comment>
<dbReference type="InterPro" id="IPR002155">
    <property type="entry name" value="Thiolase"/>
</dbReference>
<proteinExistence type="predicted"/>
<keyword evidence="3" id="KW-1185">Reference proteome</keyword>
<dbReference type="PANTHER" id="PTHR42870:SF1">
    <property type="entry name" value="NON-SPECIFIC LIPID-TRANSFER PROTEIN-LIKE 2"/>
    <property type="match status" value="1"/>
</dbReference>
<dbReference type="EMBL" id="BOOW01000054">
    <property type="protein sequence ID" value="GII97061.1"/>
    <property type="molecule type" value="Genomic_DNA"/>
</dbReference>
<sequence>MRDTVAIVGVGETDYPEDYGRARRGERYQDAYGYAATAFRRALTDSGLERRDIDGLVAGPALAGERLGEVLGMDVRWADQADAVQAVVKAALAVHAGVAECVALVYGNDQRTGGTAYGGPGAMGGERHLAYTYYAPWGLTSQGALYALLANRYMEVTGLTERELGGVAVAQRAFARLNPNAVMRKPLDVEDYLAGRYICEPLRLFDYCLVNDGGVALIVTTAERARRLRRPAVLLSGIGRSDHNREATSLRPRLMDFYRPAQRNAAEQVYAMAGMGPSEVDVLQVYDSFSIHVPLALEGFGFCAEGSAGKLLSSGDLGPGGRLPVNTSGGHLSGSYMQGWGHLAECVRQLRGEAGERQVPGARTTQYISDVAGKVTSLIYRRARA</sequence>
<dbReference type="InterPro" id="IPR055140">
    <property type="entry name" value="Thiolase_C_2"/>
</dbReference>
<dbReference type="PIRSF" id="PIRSF000429">
    <property type="entry name" value="Ac-CoA_Ac_transf"/>
    <property type="match status" value="1"/>
</dbReference>
<dbReference type="InterPro" id="IPR016039">
    <property type="entry name" value="Thiolase-like"/>
</dbReference>
<name>A0A919RRB5_9ACTN</name>